<dbReference type="Proteomes" id="UP000326757">
    <property type="component" value="Unassembled WGS sequence"/>
</dbReference>
<name>A0A5N6JUJ5_MONLA</name>
<dbReference type="EMBL" id="VIGI01000012">
    <property type="protein sequence ID" value="KAB8293042.1"/>
    <property type="molecule type" value="Genomic_DNA"/>
</dbReference>
<dbReference type="InterPro" id="IPR013154">
    <property type="entry name" value="ADH-like_N"/>
</dbReference>
<comment type="caution">
    <text evidence="7">The sequence shown here is derived from an EMBL/GenBank/DDBJ whole genome shotgun (WGS) entry which is preliminary data.</text>
</comment>
<dbReference type="PANTHER" id="PTHR42813">
    <property type="entry name" value="ZINC-TYPE ALCOHOL DEHYDROGENASE-LIKE"/>
    <property type="match status" value="1"/>
</dbReference>
<gene>
    <name evidence="7" type="ORF">EYC80_007404</name>
</gene>
<sequence>MIHRNATANPRCGVAACPVVSFMAFERMNAREVDAIDIGHPECGGRRYSFTPYDWIYFKNGSYNLCYRQSTQYISGRTWVVTRSNFQDVSNANDASGPILITFQGIVIETGSGVDSIKKGDRVVMPFNVADGRCRNCEEEKTAFFTGINPGFAGGAYAYVAMGPYQGGQAQYIRVPYTEFNCFPLPAGKEHEADFILLADIFPTGWHGVVLSGFQPGESIAIFGTGPVGLMAAYSQASAQDGKKEGPSVVLENCIKVTRPTGGISVPGLYVRSDPSAPDSDASQEILAIGTGQCNVKVYNRYLRDVVISGAAKPSFIVSHEISIDAAPKASTKLTGERMVIPRF</sequence>
<evidence type="ECO:0000313" key="8">
    <source>
        <dbReference type="Proteomes" id="UP000326757"/>
    </source>
</evidence>
<dbReference type="Pfam" id="PF08240">
    <property type="entry name" value="ADH_N"/>
    <property type="match status" value="1"/>
</dbReference>
<evidence type="ECO:0000259" key="6">
    <source>
        <dbReference type="Pfam" id="PF08240"/>
    </source>
</evidence>
<dbReference type="Gene3D" id="3.40.50.720">
    <property type="entry name" value="NAD(P)-binding Rossmann-like Domain"/>
    <property type="match status" value="2"/>
</dbReference>
<evidence type="ECO:0000256" key="2">
    <source>
        <dbReference type="ARBA" id="ARBA00008072"/>
    </source>
</evidence>
<feature type="domain" description="Alcohol dehydrogenase-like N-terminal" evidence="6">
    <location>
        <begin position="103"/>
        <end position="186"/>
    </location>
</feature>
<keyword evidence="3" id="KW-0479">Metal-binding</keyword>
<keyword evidence="4" id="KW-0862">Zinc</keyword>
<evidence type="ECO:0000256" key="4">
    <source>
        <dbReference type="ARBA" id="ARBA00022833"/>
    </source>
</evidence>
<organism evidence="7 8">
    <name type="scientific">Monilinia laxa</name>
    <name type="common">Brown rot fungus</name>
    <name type="synonym">Sclerotinia laxa</name>
    <dbReference type="NCBI Taxonomy" id="61186"/>
    <lineage>
        <taxon>Eukaryota</taxon>
        <taxon>Fungi</taxon>
        <taxon>Dikarya</taxon>
        <taxon>Ascomycota</taxon>
        <taxon>Pezizomycotina</taxon>
        <taxon>Leotiomycetes</taxon>
        <taxon>Helotiales</taxon>
        <taxon>Sclerotiniaceae</taxon>
        <taxon>Monilinia</taxon>
    </lineage>
</organism>
<dbReference type="PANTHER" id="PTHR42813:SF3">
    <property type="entry name" value="GLUTATHIONE-INDEPENDENT FORMALDEHYDE DEHYDROGENASE"/>
    <property type="match status" value="1"/>
</dbReference>
<evidence type="ECO:0000256" key="3">
    <source>
        <dbReference type="ARBA" id="ARBA00022723"/>
    </source>
</evidence>
<dbReference type="SUPFAM" id="SSF51735">
    <property type="entry name" value="NAD(P)-binding Rossmann-fold domains"/>
    <property type="match status" value="1"/>
</dbReference>
<comment type="cofactor">
    <cofactor evidence="1">
        <name>Zn(2+)</name>
        <dbReference type="ChEBI" id="CHEBI:29105"/>
    </cofactor>
</comment>
<dbReference type="Gene3D" id="3.90.180.10">
    <property type="entry name" value="Medium-chain alcohol dehydrogenases, catalytic domain"/>
    <property type="match status" value="2"/>
</dbReference>
<accession>A0A5N6JUJ5</accession>
<dbReference type="AlphaFoldDB" id="A0A5N6JUJ5"/>
<evidence type="ECO:0000313" key="7">
    <source>
        <dbReference type="EMBL" id="KAB8293042.1"/>
    </source>
</evidence>
<protein>
    <recommendedName>
        <fullName evidence="6">Alcohol dehydrogenase-like N-terminal domain-containing protein</fullName>
    </recommendedName>
</protein>
<reference evidence="7 8" key="1">
    <citation type="submission" date="2019-06" db="EMBL/GenBank/DDBJ databases">
        <title>Genome Sequence of the Brown Rot Fungal Pathogen Monilinia laxa.</title>
        <authorList>
            <person name="De Miccolis Angelini R.M."/>
            <person name="Landi L."/>
            <person name="Abate D."/>
            <person name="Pollastro S."/>
            <person name="Romanazzi G."/>
            <person name="Faretra F."/>
        </authorList>
    </citation>
    <scope>NUCLEOTIDE SEQUENCE [LARGE SCALE GENOMIC DNA]</scope>
    <source>
        <strain evidence="7 8">Mlax316</strain>
    </source>
</reference>
<proteinExistence type="inferred from homology"/>
<evidence type="ECO:0000256" key="1">
    <source>
        <dbReference type="ARBA" id="ARBA00001947"/>
    </source>
</evidence>
<dbReference type="SUPFAM" id="SSF50129">
    <property type="entry name" value="GroES-like"/>
    <property type="match status" value="1"/>
</dbReference>
<dbReference type="InterPro" id="IPR011032">
    <property type="entry name" value="GroES-like_sf"/>
</dbReference>
<evidence type="ECO:0000256" key="5">
    <source>
        <dbReference type="ARBA" id="ARBA00023027"/>
    </source>
</evidence>
<comment type="similarity">
    <text evidence="2">Belongs to the zinc-containing alcohol dehydrogenase family.</text>
</comment>
<dbReference type="GO" id="GO:0046872">
    <property type="term" value="F:metal ion binding"/>
    <property type="evidence" value="ECO:0007669"/>
    <property type="project" value="UniProtKB-KW"/>
</dbReference>
<dbReference type="InterPro" id="IPR036291">
    <property type="entry name" value="NAD(P)-bd_dom_sf"/>
</dbReference>
<keyword evidence="5" id="KW-0520">NAD</keyword>
<keyword evidence="8" id="KW-1185">Reference proteome</keyword>
<dbReference type="OrthoDB" id="3941538at2759"/>